<accession>A0ABU0LFA2</accession>
<name>A0ABU0LFA2_XANAG</name>
<dbReference type="Gene3D" id="3.90.56.10">
    <property type="entry name" value="Monooxygenase component MmoB/DmpM"/>
    <property type="match status" value="1"/>
</dbReference>
<gene>
    <name evidence="2" type="ORF">QOZ94_002624</name>
</gene>
<dbReference type="InterPro" id="IPR036889">
    <property type="entry name" value="mOase_MmoB_DmpM_sf"/>
</dbReference>
<reference evidence="2 3" key="1">
    <citation type="submission" date="2023-07" db="EMBL/GenBank/DDBJ databases">
        <title>Genomic Encyclopedia of Type Strains, Phase IV (KMG-IV): sequencing the most valuable type-strain genomes for metagenomic binning, comparative biology and taxonomic classification.</title>
        <authorList>
            <person name="Goeker M."/>
        </authorList>
    </citation>
    <scope>NUCLEOTIDE SEQUENCE [LARGE SCALE GENOMIC DNA]</scope>
    <source>
        <strain evidence="2 3">DSM 3770</strain>
    </source>
</reference>
<evidence type="ECO:0000313" key="2">
    <source>
        <dbReference type="EMBL" id="MDQ0505824.1"/>
    </source>
</evidence>
<dbReference type="Proteomes" id="UP001241747">
    <property type="component" value="Unassembled WGS sequence"/>
</dbReference>
<keyword evidence="3" id="KW-1185">Reference proteome</keyword>
<comment type="similarity">
    <text evidence="1">Belongs to the TmoD/XamoD family.</text>
</comment>
<evidence type="ECO:0000313" key="3">
    <source>
        <dbReference type="Proteomes" id="UP001241747"/>
    </source>
</evidence>
<dbReference type="SUPFAM" id="SSF56029">
    <property type="entry name" value="Monooxygenase (hydroxylase) regulatory protein"/>
    <property type="match status" value="1"/>
</dbReference>
<evidence type="ECO:0000256" key="1">
    <source>
        <dbReference type="ARBA" id="ARBA00006313"/>
    </source>
</evidence>
<protein>
    <submittedName>
        <fullName evidence="2">Phenol hydroxylase P2 protein</fullName>
    </submittedName>
</protein>
<sequence>MSQLASLTFYHNDDARPVIEAILADNPGVQVLNMPGVVKLDREGDIVIKRTTVEERLGRPWDPQEIHLILISMAGNLDEDDDAFSVSWKHPPPFNRG</sequence>
<dbReference type="Pfam" id="PF02406">
    <property type="entry name" value="MmoB_DmpM"/>
    <property type="match status" value="1"/>
</dbReference>
<comment type="caution">
    <text evidence="2">The sequence shown here is derived from an EMBL/GenBank/DDBJ whole genome shotgun (WGS) entry which is preliminary data.</text>
</comment>
<proteinExistence type="inferred from homology"/>
<dbReference type="EMBL" id="JAUSVY010000005">
    <property type="protein sequence ID" value="MDQ0505824.1"/>
    <property type="molecule type" value="Genomic_DNA"/>
</dbReference>
<organism evidence="2 3">
    <name type="scientific">Xanthobacter agilis</name>
    <dbReference type="NCBI Taxonomy" id="47492"/>
    <lineage>
        <taxon>Bacteria</taxon>
        <taxon>Pseudomonadati</taxon>
        <taxon>Pseudomonadota</taxon>
        <taxon>Alphaproteobacteria</taxon>
        <taxon>Hyphomicrobiales</taxon>
        <taxon>Xanthobacteraceae</taxon>
        <taxon>Xanthobacter</taxon>
    </lineage>
</organism>
<dbReference type="InterPro" id="IPR003454">
    <property type="entry name" value="MOase_MmoB_DmpM"/>
</dbReference>
<dbReference type="RefSeq" id="WP_237347055.1">
    <property type="nucleotide sequence ID" value="NZ_JABWGX010000027.1"/>
</dbReference>